<dbReference type="EMBL" id="PDJK01000002">
    <property type="protein sequence ID" value="PFG51052.1"/>
    <property type="molecule type" value="Genomic_DNA"/>
</dbReference>
<evidence type="ECO:0000313" key="2">
    <source>
        <dbReference type="Proteomes" id="UP000243542"/>
    </source>
</evidence>
<reference evidence="1 2" key="1">
    <citation type="submission" date="2017-10" db="EMBL/GenBank/DDBJ databases">
        <title>Sequencing the genomes of 1000 actinobacteria strains.</title>
        <authorList>
            <person name="Klenk H.-P."/>
        </authorList>
    </citation>
    <scope>NUCLEOTIDE SEQUENCE [LARGE SCALE GENOMIC DNA]</scope>
    <source>
        <strain evidence="1 2">DSM 46092</strain>
    </source>
</reference>
<gene>
    <name evidence="1" type="ORF">ATK36_6324</name>
</gene>
<comment type="caution">
    <text evidence="1">The sequence shown here is derived from an EMBL/GenBank/DDBJ whole genome shotgun (WGS) entry which is preliminary data.</text>
</comment>
<protein>
    <submittedName>
        <fullName evidence="1">Uncharacterized protein</fullName>
    </submittedName>
</protein>
<proteinExistence type="predicted"/>
<keyword evidence="2" id="KW-1185">Reference proteome</keyword>
<sequence>MFCLRLFLSWQVLLVGSESEANAARKNARLSWRLPVRAGCSPLMLVPEPGVTGAMSA</sequence>
<dbReference type="Proteomes" id="UP000243542">
    <property type="component" value="Unassembled WGS sequence"/>
</dbReference>
<organism evidence="1 2">
    <name type="scientific">Amycolatopsis sulphurea</name>
    <dbReference type="NCBI Taxonomy" id="76022"/>
    <lineage>
        <taxon>Bacteria</taxon>
        <taxon>Bacillati</taxon>
        <taxon>Actinomycetota</taxon>
        <taxon>Actinomycetes</taxon>
        <taxon>Pseudonocardiales</taxon>
        <taxon>Pseudonocardiaceae</taxon>
        <taxon>Amycolatopsis</taxon>
    </lineage>
</organism>
<dbReference type="AlphaFoldDB" id="A0A2A9FKG7"/>
<accession>A0A2A9FKG7</accession>
<evidence type="ECO:0000313" key="1">
    <source>
        <dbReference type="EMBL" id="PFG51052.1"/>
    </source>
</evidence>
<name>A0A2A9FKG7_9PSEU</name>